<comment type="similarity">
    <text evidence="1">Belongs to the peptidase S33 family.</text>
</comment>
<dbReference type="InterPro" id="IPR002410">
    <property type="entry name" value="Peptidase_S33"/>
</dbReference>
<dbReference type="Pfam" id="PF00561">
    <property type="entry name" value="Abhydrolase_1"/>
    <property type="match status" value="1"/>
</dbReference>
<dbReference type="GO" id="GO:0016020">
    <property type="term" value="C:membrane"/>
    <property type="evidence" value="ECO:0007669"/>
    <property type="project" value="TreeGrafter"/>
</dbReference>
<dbReference type="InterPro" id="IPR029058">
    <property type="entry name" value="AB_hydrolase_fold"/>
</dbReference>
<gene>
    <name evidence="4" type="ORF">HH304_03115</name>
</gene>
<feature type="domain" description="AB hydrolase-1" evidence="3">
    <location>
        <begin position="29"/>
        <end position="274"/>
    </location>
</feature>
<evidence type="ECO:0000313" key="5">
    <source>
        <dbReference type="Proteomes" id="UP000559010"/>
    </source>
</evidence>
<accession>A0A848IYQ8</accession>
<comment type="caution">
    <text evidence="4">The sequence shown here is derived from an EMBL/GenBank/DDBJ whole genome shotgun (WGS) entry which is preliminary data.</text>
</comment>
<dbReference type="GO" id="GO:0006508">
    <property type="term" value="P:proteolysis"/>
    <property type="evidence" value="ECO:0007669"/>
    <property type="project" value="InterPro"/>
</dbReference>
<dbReference type="InterPro" id="IPR050266">
    <property type="entry name" value="AB_hydrolase_sf"/>
</dbReference>
<dbReference type="InterPro" id="IPR000073">
    <property type="entry name" value="AB_hydrolase_1"/>
</dbReference>
<evidence type="ECO:0000256" key="2">
    <source>
        <dbReference type="ARBA" id="ARBA00022801"/>
    </source>
</evidence>
<evidence type="ECO:0000313" key="4">
    <source>
        <dbReference type="EMBL" id="NMM47374.1"/>
    </source>
</evidence>
<evidence type="ECO:0000259" key="3">
    <source>
        <dbReference type="Pfam" id="PF00561"/>
    </source>
</evidence>
<dbReference type="GO" id="GO:0008233">
    <property type="term" value="F:peptidase activity"/>
    <property type="evidence" value="ECO:0007669"/>
    <property type="project" value="InterPro"/>
</dbReference>
<dbReference type="AlphaFoldDB" id="A0A848IYQ8"/>
<keyword evidence="2 4" id="KW-0378">Hydrolase</keyword>
<reference evidence="4 5" key="1">
    <citation type="submission" date="2020-04" db="EMBL/GenBank/DDBJ databases">
        <title>Flammeovirgaceae bacterium KN852 isolated from deep sea.</title>
        <authorList>
            <person name="Zhang D.-C."/>
        </authorList>
    </citation>
    <scope>NUCLEOTIDE SEQUENCE [LARGE SCALE GENOMIC DNA]</scope>
    <source>
        <strain evidence="4 5">KN852</strain>
    </source>
</reference>
<evidence type="ECO:0000256" key="1">
    <source>
        <dbReference type="ARBA" id="ARBA00010088"/>
    </source>
</evidence>
<keyword evidence="5" id="KW-1185">Reference proteome</keyword>
<organism evidence="4 5">
    <name type="scientific">Marinigracilibium pacificum</name>
    <dbReference type="NCBI Taxonomy" id="2729599"/>
    <lineage>
        <taxon>Bacteria</taxon>
        <taxon>Pseudomonadati</taxon>
        <taxon>Bacteroidota</taxon>
        <taxon>Cytophagia</taxon>
        <taxon>Cytophagales</taxon>
        <taxon>Flammeovirgaceae</taxon>
        <taxon>Marinigracilibium</taxon>
    </lineage>
</organism>
<dbReference type="EMBL" id="JABBNU010000002">
    <property type="protein sequence ID" value="NMM47374.1"/>
    <property type="molecule type" value="Genomic_DNA"/>
</dbReference>
<protein>
    <submittedName>
        <fullName evidence="4">Alpha/beta hydrolase</fullName>
    </submittedName>
</protein>
<dbReference type="Proteomes" id="UP000559010">
    <property type="component" value="Unassembled WGS sequence"/>
</dbReference>
<dbReference type="PRINTS" id="PR00793">
    <property type="entry name" value="PROAMNOPTASE"/>
</dbReference>
<sequence length="290" mass="33212">MKKPLKASEGYIDADDHNLYYKVLGEGPCLLVLHGGPALDHSYLLEPFLDLAKTYKLVFFDQVACGKSSIPKNTENYSFANLVNDLNLVVDYLNIDSFGIIAHSWGSLLALEYAKSNSDLVKSIIFSNPMSLCWDDWQMEQQILDSKILKADLIKRKKILQSDKMRKNPSLMVGKLMRISFKPHFYNEDYINDLNLNIPDDYLLRSEFYERIISENQGFDLFKNTDSLSIPSLIIYGEIEAGKEISGDKFREVLTDSTLKEIKHSGHFPFIENPTAYFKAVDKFQARLLL</sequence>
<proteinExistence type="inferred from homology"/>
<dbReference type="PANTHER" id="PTHR43798">
    <property type="entry name" value="MONOACYLGLYCEROL LIPASE"/>
    <property type="match status" value="1"/>
</dbReference>
<dbReference type="Gene3D" id="3.40.50.1820">
    <property type="entry name" value="alpha/beta hydrolase"/>
    <property type="match status" value="1"/>
</dbReference>
<dbReference type="RefSeq" id="WP_169678002.1">
    <property type="nucleotide sequence ID" value="NZ_JABBNU010000002.1"/>
</dbReference>
<dbReference type="SUPFAM" id="SSF53474">
    <property type="entry name" value="alpha/beta-Hydrolases"/>
    <property type="match status" value="1"/>
</dbReference>
<dbReference type="PANTHER" id="PTHR43798:SF33">
    <property type="entry name" value="HYDROLASE, PUTATIVE (AFU_ORTHOLOGUE AFUA_2G14860)-RELATED"/>
    <property type="match status" value="1"/>
</dbReference>
<name>A0A848IYQ8_9BACT</name>